<accession>A0A0N0IY53</accession>
<proteinExistence type="predicted"/>
<comment type="caution">
    <text evidence="1">The sequence shown here is derived from an EMBL/GenBank/DDBJ whole genome shotgun (WGS) entry which is preliminary data.</text>
</comment>
<organism evidence="1 2">
    <name type="scientific">Chryseobacterium indologenes</name>
    <name type="common">Flavobacterium indologenes</name>
    <dbReference type="NCBI Taxonomy" id="253"/>
    <lineage>
        <taxon>Bacteria</taxon>
        <taxon>Pseudomonadati</taxon>
        <taxon>Bacteroidota</taxon>
        <taxon>Flavobacteriia</taxon>
        <taxon>Flavobacteriales</taxon>
        <taxon>Weeksellaceae</taxon>
        <taxon>Chryseobacterium group</taxon>
        <taxon>Chryseobacterium</taxon>
    </lineage>
</organism>
<evidence type="ECO:0000313" key="2">
    <source>
        <dbReference type="Proteomes" id="UP000037953"/>
    </source>
</evidence>
<protein>
    <submittedName>
        <fullName evidence="1">Uncharacterized protein</fullName>
    </submittedName>
</protein>
<evidence type="ECO:0000313" key="1">
    <source>
        <dbReference type="EMBL" id="KPE52833.1"/>
    </source>
</evidence>
<gene>
    <name evidence="1" type="ORF">AOB46_02215</name>
</gene>
<reference evidence="2" key="2">
    <citation type="submission" date="2015-09" db="EMBL/GenBank/DDBJ databases">
        <title>Draft genome sequence of a multidrug-resistant Chryseobacterium indologenes isolate from Malaysia.</title>
        <authorList>
            <person name="Yu C.Y."/>
            <person name="Ang G.Y."/>
            <person name="Chan K.-G."/>
        </authorList>
    </citation>
    <scope>NUCLEOTIDE SEQUENCE [LARGE SCALE GENOMIC DNA]</scope>
    <source>
        <strain evidence="2">CI_885</strain>
    </source>
</reference>
<dbReference type="Proteomes" id="UP000037953">
    <property type="component" value="Unassembled WGS sequence"/>
</dbReference>
<reference evidence="1 2" key="1">
    <citation type="journal article" date="2015" name="Genom Data">
        <title>Draft genome sequence of a multidrug-resistant Chryseobacterium indologenes isolate from Malaysia.</title>
        <authorList>
            <person name="Yu C.Y."/>
            <person name="Ang G.Y."/>
            <person name="Cheng H.J."/>
            <person name="Cheong Y.M."/>
            <person name="Yin W.F."/>
            <person name="Chan K.G."/>
        </authorList>
    </citation>
    <scope>NUCLEOTIDE SEQUENCE [LARGE SCALE GENOMIC DNA]</scope>
    <source>
        <strain evidence="1 2">CI_885</strain>
    </source>
</reference>
<dbReference type="AlphaFoldDB" id="A0A0N0IY53"/>
<dbReference type="EMBL" id="LJOD01000001">
    <property type="protein sequence ID" value="KPE52833.1"/>
    <property type="molecule type" value="Genomic_DNA"/>
</dbReference>
<sequence length="87" mass="10203">MTCIYLYEIKYGKITHAKIKQAFKEIGFTEGLNILNQVKRNADLEALDMAYYQLDNGFEASLIRYLQSAWDDPEFMVYCDSISFKQK</sequence>
<dbReference type="PATRIC" id="fig|253.9.peg.466"/>
<name>A0A0N0IY53_CHRID</name>